<comment type="similarity">
    <text evidence="2">Belongs to the binding-protein-dependent transport system permease family. HisMQ subfamily.</text>
</comment>
<dbReference type="NCBIfam" id="TIGR01726">
    <property type="entry name" value="HEQRo_perm_3TM"/>
    <property type="match status" value="1"/>
</dbReference>
<organism evidence="11 12">
    <name type="scientific">Paroceanicella profunda</name>
    <dbReference type="NCBI Taxonomy" id="2579971"/>
    <lineage>
        <taxon>Bacteria</taxon>
        <taxon>Pseudomonadati</taxon>
        <taxon>Pseudomonadota</taxon>
        <taxon>Alphaproteobacteria</taxon>
        <taxon>Rhodobacterales</taxon>
        <taxon>Paracoccaceae</taxon>
        <taxon>Paroceanicella</taxon>
    </lineage>
</organism>
<keyword evidence="6" id="KW-0029">Amino-acid transport</keyword>
<keyword evidence="8 9" id="KW-0472">Membrane</keyword>
<dbReference type="GO" id="GO:0043190">
    <property type="term" value="C:ATP-binding cassette (ABC) transporter complex"/>
    <property type="evidence" value="ECO:0007669"/>
    <property type="project" value="InterPro"/>
</dbReference>
<dbReference type="Proteomes" id="UP000305888">
    <property type="component" value="Plasmid pD4M1B"/>
</dbReference>
<evidence type="ECO:0000256" key="4">
    <source>
        <dbReference type="ARBA" id="ARBA00022475"/>
    </source>
</evidence>
<evidence type="ECO:0000259" key="10">
    <source>
        <dbReference type="PROSITE" id="PS50928"/>
    </source>
</evidence>
<evidence type="ECO:0000256" key="6">
    <source>
        <dbReference type="ARBA" id="ARBA00022970"/>
    </source>
</evidence>
<feature type="transmembrane region" description="Helical" evidence="9">
    <location>
        <begin position="263"/>
        <end position="282"/>
    </location>
</feature>
<geneLocation type="plasmid" evidence="12">
    <name>pd4m1b</name>
</geneLocation>
<evidence type="ECO:0000256" key="9">
    <source>
        <dbReference type="RuleBase" id="RU363032"/>
    </source>
</evidence>
<evidence type="ECO:0000256" key="8">
    <source>
        <dbReference type="ARBA" id="ARBA00023136"/>
    </source>
</evidence>
<keyword evidence="12" id="KW-1185">Reference proteome</keyword>
<dbReference type="SUPFAM" id="SSF161098">
    <property type="entry name" value="MetI-like"/>
    <property type="match status" value="2"/>
</dbReference>
<evidence type="ECO:0000313" key="11">
    <source>
        <dbReference type="EMBL" id="QDL94475.1"/>
    </source>
</evidence>
<keyword evidence="4" id="KW-1003">Cell membrane</keyword>
<dbReference type="PANTHER" id="PTHR30614:SF37">
    <property type="entry name" value="AMINO-ACID ABC TRANSPORTER PERMEASE PROTEIN YHDX-RELATED"/>
    <property type="match status" value="1"/>
</dbReference>
<gene>
    <name evidence="11" type="ORF">FDP22_21655</name>
</gene>
<comment type="subcellular location">
    <subcellularLocation>
        <location evidence="1">Cell inner membrane</location>
        <topology evidence="1">Multi-pass membrane protein</topology>
    </subcellularLocation>
    <subcellularLocation>
        <location evidence="9">Cell membrane</location>
        <topology evidence="9">Multi-pass membrane protein</topology>
    </subcellularLocation>
</comment>
<feature type="transmembrane region" description="Helical" evidence="9">
    <location>
        <begin position="94"/>
        <end position="117"/>
    </location>
</feature>
<dbReference type="RefSeq" id="WP_138576269.1">
    <property type="nucleotide sequence ID" value="NZ_CP040820.1"/>
</dbReference>
<dbReference type="AlphaFoldDB" id="A0A5B8G179"/>
<dbReference type="Pfam" id="PF00528">
    <property type="entry name" value="BPD_transp_1"/>
    <property type="match status" value="1"/>
</dbReference>
<sequence>MTEIAPPARPPRFARLRRGGPRAMLWQAAALVALLALGLWLVTNARAALDARGMTSGLDFLFVAAPFSLGEGFFTFTSGDTYLSAIGVGLGNTVMLSLVSMVTATLLGAAAGVAALSRNPLAAGLARGYVDIFRNTPQLVQIVFWYTFFTLMPAARDAWSILGVVFASNRGLTVPAPQDRATLALVFLALCAGGVLAFLLGRLARRRPADPLRPRRWTGPLLTGLILGPPLLVWLGRGAPLAWSVPSLGKFNFSGGATLSPEFLAIYFGLSFYIAAFIAEIVRGGVQSVDAGQVEAARTIGLSPGSIYRRIVAPQAFRVVIPPLAAQYVSLIKNSSLGVAVGYPDLFSVSNTALTYSGRTIEVLLVMAVIYLMLSVSVGLVATLFNRLVQIPGR</sequence>
<feature type="transmembrane region" description="Helical" evidence="9">
    <location>
        <begin position="180"/>
        <end position="200"/>
    </location>
</feature>
<evidence type="ECO:0000256" key="2">
    <source>
        <dbReference type="ARBA" id="ARBA00010072"/>
    </source>
</evidence>
<dbReference type="PANTHER" id="PTHR30614">
    <property type="entry name" value="MEMBRANE COMPONENT OF AMINO ACID ABC TRANSPORTER"/>
    <property type="match status" value="1"/>
</dbReference>
<accession>A0A5B8G179</accession>
<feature type="domain" description="ABC transmembrane type-1" evidence="10">
    <location>
        <begin position="90"/>
        <end position="382"/>
    </location>
</feature>
<keyword evidence="3 9" id="KW-0813">Transport</keyword>
<dbReference type="PROSITE" id="PS50928">
    <property type="entry name" value="ABC_TM1"/>
    <property type="match status" value="1"/>
</dbReference>
<feature type="transmembrane region" description="Helical" evidence="9">
    <location>
        <begin position="221"/>
        <end position="243"/>
    </location>
</feature>
<dbReference type="OrthoDB" id="9808531at2"/>
<dbReference type="CDD" id="cd06261">
    <property type="entry name" value="TM_PBP2"/>
    <property type="match status" value="1"/>
</dbReference>
<dbReference type="GO" id="GO:0006865">
    <property type="term" value="P:amino acid transport"/>
    <property type="evidence" value="ECO:0007669"/>
    <property type="project" value="UniProtKB-KW"/>
</dbReference>
<evidence type="ECO:0000256" key="7">
    <source>
        <dbReference type="ARBA" id="ARBA00022989"/>
    </source>
</evidence>
<dbReference type="InterPro" id="IPR000515">
    <property type="entry name" value="MetI-like"/>
</dbReference>
<reference evidence="11 12" key="1">
    <citation type="submission" date="2019-06" db="EMBL/GenBank/DDBJ databases">
        <title>Genome sequence of Rhodobacteraceae bacterium D4M1.</title>
        <authorList>
            <person name="Cao J."/>
        </authorList>
    </citation>
    <scope>NUCLEOTIDE SEQUENCE [LARGE SCALE GENOMIC DNA]</scope>
    <source>
        <strain evidence="11 12">D4M1</strain>
        <plasmid evidence="12">pd4m1b</plasmid>
    </source>
</reference>
<evidence type="ECO:0000256" key="1">
    <source>
        <dbReference type="ARBA" id="ARBA00004429"/>
    </source>
</evidence>
<protein>
    <submittedName>
        <fullName evidence="11">ABC transporter permease subunit</fullName>
    </submittedName>
</protein>
<dbReference type="InterPro" id="IPR043429">
    <property type="entry name" value="ArtM/GltK/GlnP/TcyL/YhdX-like"/>
</dbReference>
<feature type="transmembrane region" description="Helical" evidence="9">
    <location>
        <begin position="143"/>
        <end position="168"/>
    </location>
</feature>
<keyword evidence="7 9" id="KW-1133">Transmembrane helix</keyword>
<dbReference type="GO" id="GO:0022857">
    <property type="term" value="F:transmembrane transporter activity"/>
    <property type="evidence" value="ECO:0007669"/>
    <property type="project" value="InterPro"/>
</dbReference>
<evidence type="ECO:0000313" key="12">
    <source>
        <dbReference type="Proteomes" id="UP000305888"/>
    </source>
</evidence>
<feature type="transmembrane region" description="Helical" evidence="9">
    <location>
        <begin position="363"/>
        <end position="385"/>
    </location>
</feature>
<dbReference type="InterPro" id="IPR010065">
    <property type="entry name" value="AA_ABC_transptr_permease_3TM"/>
</dbReference>
<name>A0A5B8G179_9RHOB</name>
<dbReference type="Gene3D" id="1.10.3720.10">
    <property type="entry name" value="MetI-like"/>
    <property type="match status" value="2"/>
</dbReference>
<dbReference type="EMBL" id="CP040820">
    <property type="protein sequence ID" value="QDL94475.1"/>
    <property type="molecule type" value="Genomic_DNA"/>
</dbReference>
<evidence type="ECO:0000256" key="5">
    <source>
        <dbReference type="ARBA" id="ARBA00022692"/>
    </source>
</evidence>
<keyword evidence="11" id="KW-0614">Plasmid</keyword>
<proteinExistence type="inferred from homology"/>
<dbReference type="KEGG" id="ppru:FDP22_21655"/>
<keyword evidence="5 9" id="KW-0812">Transmembrane</keyword>
<dbReference type="InterPro" id="IPR035906">
    <property type="entry name" value="MetI-like_sf"/>
</dbReference>
<evidence type="ECO:0000256" key="3">
    <source>
        <dbReference type="ARBA" id="ARBA00022448"/>
    </source>
</evidence>